<protein>
    <submittedName>
        <fullName evidence="1">Uncharacterized protein</fullName>
    </submittedName>
</protein>
<keyword evidence="2" id="KW-1185">Reference proteome</keyword>
<dbReference type="Proteomes" id="UP001383192">
    <property type="component" value="Unassembled WGS sequence"/>
</dbReference>
<evidence type="ECO:0000313" key="1">
    <source>
        <dbReference type="EMBL" id="KAK7050049.1"/>
    </source>
</evidence>
<sequence length="623" mass="69972">MQSPFGFVPDRKLFSSTYSALRSLGTLGNPPQSPDISKPSTQCQSALNILAFLSYHNTTSWNEETYFRNVILKHWSSSIAAWYRCFLEQFVLAEEEPTTERGIVFREQILSLLPVLVTFGINPQEQSNRTSILLRSQGQFLVPLVAKTWLKLMKVSHPAAFRWANVIVCTRVSHDLSFIQELEQCLASSTSGDVAGVAIHEMLRFAHSCRHTIVEPDTLRWFEINLLIMNPCLYPSATAHLPFIARGGVTALVKVLLGLLSRPTLARYPHNSKGFTTGINTVKICLSLLKECLDYPDGATEALHAGLLKAFVKAAPYYDDGKWTSEAQRECNLADVVADVLERVSRLLVYPSVARQFTRSVKKYATTEWEELVEKDHETLSVVWESCLDNMDCVEEIRRVLKTSGSGLCDNIKLFSIDTPFDDCTSVQMKMKMSRIAFVHHAETLFTALMPVPSRTGRSTKLTAQGIPKISSRFVYVLIDVRLERELLPGPIEKGIFHEVIEDYVDFFKKEIVERLKGFSGSNEHYKDDVHPILVLDFAQLEPEARVGHQLMDTSCFNISSQADIFQDKRLLPGNHERIVEHVSSSSHGDPLELVVVAFFPGLRPLSAWPVVTVVGIPDGEKG</sequence>
<comment type="caution">
    <text evidence="1">The sequence shown here is derived from an EMBL/GenBank/DDBJ whole genome shotgun (WGS) entry which is preliminary data.</text>
</comment>
<proteinExistence type="predicted"/>
<accession>A0AAW0DDX6</accession>
<evidence type="ECO:0000313" key="2">
    <source>
        <dbReference type="Proteomes" id="UP001383192"/>
    </source>
</evidence>
<gene>
    <name evidence="1" type="ORF">VNI00_005481</name>
</gene>
<dbReference type="EMBL" id="JAYKXP010000015">
    <property type="protein sequence ID" value="KAK7050049.1"/>
    <property type="molecule type" value="Genomic_DNA"/>
</dbReference>
<dbReference type="AlphaFoldDB" id="A0AAW0DDX6"/>
<organism evidence="1 2">
    <name type="scientific">Paramarasmius palmivorus</name>
    <dbReference type="NCBI Taxonomy" id="297713"/>
    <lineage>
        <taxon>Eukaryota</taxon>
        <taxon>Fungi</taxon>
        <taxon>Dikarya</taxon>
        <taxon>Basidiomycota</taxon>
        <taxon>Agaricomycotina</taxon>
        <taxon>Agaricomycetes</taxon>
        <taxon>Agaricomycetidae</taxon>
        <taxon>Agaricales</taxon>
        <taxon>Marasmiineae</taxon>
        <taxon>Marasmiaceae</taxon>
        <taxon>Paramarasmius</taxon>
    </lineage>
</organism>
<reference evidence="1 2" key="1">
    <citation type="submission" date="2024-01" db="EMBL/GenBank/DDBJ databases">
        <title>A draft genome for a cacao thread blight-causing isolate of Paramarasmius palmivorus.</title>
        <authorList>
            <person name="Baruah I.K."/>
            <person name="Bukari Y."/>
            <person name="Amoako-Attah I."/>
            <person name="Meinhardt L.W."/>
            <person name="Bailey B.A."/>
            <person name="Cohen S.P."/>
        </authorList>
    </citation>
    <scope>NUCLEOTIDE SEQUENCE [LARGE SCALE GENOMIC DNA]</scope>
    <source>
        <strain evidence="1 2">GH-12</strain>
    </source>
</reference>
<name>A0AAW0DDX6_9AGAR</name>